<evidence type="ECO:0000313" key="3">
    <source>
        <dbReference type="EMBL" id="CAB4672408.1"/>
    </source>
</evidence>
<dbReference type="InterPro" id="IPR051911">
    <property type="entry name" value="SDR_oxidoreductase"/>
</dbReference>
<gene>
    <name evidence="3" type="ORF">UFOPK2342_00531</name>
    <name evidence="4" type="ORF">UFOPK3266_00853</name>
    <name evidence="5" type="ORF">UFOPK4367_00470</name>
</gene>
<dbReference type="Gene3D" id="3.40.50.720">
    <property type="entry name" value="NAD(P)-binding Rossmann-like Domain"/>
    <property type="match status" value="1"/>
</dbReference>
<evidence type="ECO:0000256" key="1">
    <source>
        <dbReference type="ARBA" id="ARBA00006484"/>
    </source>
</evidence>
<dbReference type="EMBL" id="CAFBAA010000018">
    <property type="protein sequence ID" value="CAB4843304.1"/>
    <property type="molecule type" value="Genomic_DNA"/>
</dbReference>
<dbReference type="InterPro" id="IPR036291">
    <property type="entry name" value="NAD(P)-bd_dom_sf"/>
</dbReference>
<evidence type="ECO:0000313" key="4">
    <source>
        <dbReference type="EMBL" id="CAB4843304.1"/>
    </source>
</evidence>
<accession>A0A6J6MH31</accession>
<dbReference type="EMBL" id="CAFBRC010000022">
    <property type="protein sequence ID" value="CAB5073652.1"/>
    <property type="molecule type" value="Genomic_DNA"/>
</dbReference>
<dbReference type="PANTHER" id="PTHR43976">
    <property type="entry name" value="SHORT CHAIN DEHYDROGENASE"/>
    <property type="match status" value="1"/>
</dbReference>
<dbReference type="PRINTS" id="PR00081">
    <property type="entry name" value="GDHRDH"/>
</dbReference>
<keyword evidence="2" id="KW-0560">Oxidoreductase</keyword>
<dbReference type="AlphaFoldDB" id="A0A6J6MH31"/>
<dbReference type="PANTHER" id="PTHR43976:SF16">
    <property type="entry name" value="SHORT-CHAIN DEHYDROGENASE_REDUCTASE FAMILY PROTEIN"/>
    <property type="match status" value="1"/>
</dbReference>
<comment type="similarity">
    <text evidence="1">Belongs to the short-chain dehydrogenases/reductases (SDR) family.</text>
</comment>
<sequence>MSLSPSHKTALITGATSGIGLYAARELIGGGWRVIGTARTTPQAHLLKDALPGIEVIVLDLSKEGSAEELVLSTITLLGEAPYALINNAGFAAPGAIEDVDPEYAEEQMRVNLLVPARLIRGFLPSMRTRGSGRIVNISSVSGRVAAPFLGWYSASKFALEAISDALRVETVGSGIYVSLVEPTSFSSNIWSKAGAQLPAAGPHQEVYRKAARLIDAKYPEPTPVARVIRECVESEIPQARYLVGKGTKAIPYVRVLPAKLVDAFVAITFGLKKPPFIMRLLTQRSARG</sequence>
<name>A0A6J6MH31_9ZZZZ</name>
<evidence type="ECO:0000313" key="5">
    <source>
        <dbReference type="EMBL" id="CAB5073652.1"/>
    </source>
</evidence>
<dbReference type="PRINTS" id="PR00080">
    <property type="entry name" value="SDRFAMILY"/>
</dbReference>
<evidence type="ECO:0000256" key="2">
    <source>
        <dbReference type="ARBA" id="ARBA00023002"/>
    </source>
</evidence>
<reference evidence="3" key="1">
    <citation type="submission" date="2020-05" db="EMBL/GenBank/DDBJ databases">
        <authorList>
            <person name="Chiriac C."/>
            <person name="Salcher M."/>
            <person name="Ghai R."/>
            <person name="Kavagutti S V."/>
        </authorList>
    </citation>
    <scope>NUCLEOTIDE SEQUENCE</scope>
</reference>
<dbReference type="GO" id="GO:0016491">
    <property type="term" value="F:oxidoreductase activity"/>
    <property type="evidence" value="ECO:0007669"/>
    <property type="project" value="UniProtKB-KW"/>
</dbReference>
<proteinExistence type="inferred from homology"/>
<dbReference type="InterPro" id="IPR002347">
    <property type="entry name" value="SDR_fam"/>
</dbReference>
<dbReference type="Pfam" id="PF00106">
    <property type="entry name" value="adh_short"/>
    <property type="match status" value="1"/>
</dbReference>
<dbReference type="SUPFAM" id="SSF51735">
    <property type="entry name" value="NAD(P)-binding Rossmann-fold domains"/>
    <property type="match status" value="1"/>
</dbReference>
<dbReference type="PROSITE" id="PS00061">
    <property type="entry name" value="ADH_SHORT"/>
    <property type="match status" value="1"/>
</dbReference>
<dbReference type="InterPro" id="IPR020904">
    <property type="entry name" value="Sc_DH/Rdtase_CS"/>
</dbReference>
<dbReference type="EMBL" id="CAEZXB010000006">
    <property type="protein sequence ID" value="CAB4672408.1"/>
    <property type="molecule type" value="Genomic_DNA"/>
</dbReference>
<organism evidence="3">
    <name type="scientific">freshwater metagenome</name>
    <dbReference type="NCBI Taxonomy" id="449393"/>
    <lineage>
        <taxon>unclassified sequences</taxon>
        <taxon>metagenomes</taxon>
        <taxon>ecological metagenomes</taxon>
    </lineage>
</organism>
<protein>
    <submittedName>
        <fullName evidence="3">Unannotated protein</fullName>
    </submittedName>
</protein>